<dbReference type="Proteomes" id="UP000799772">
    <property type="component" value="Unassembled WGS sequence"/>
</dbReference>
<evidence type="ECO:0000256" key="1">
    <source>
        <dbReference type="SAM" id="MobiDB-lite"/>
    </source>
</evidence>
<name>A0A9P4MG93_9PEZI</name>
<evidence type="ECO:0000313" key="2">
    <source>
        <dbReference type="EMBL" id="KAF2104289.1"/>
    </source>
</evidence>
<evidence type="ECO:0000313" key="3">
    <source>
        <dbReference type="Proteomes" id="UP000799772"/>
    </source>
</evidence>
<protein>
    <submittedName>
        <fullName evidence="2">Uncharacterized protein</fullName>
    </submittedName>
</protein>
<feature type="compositionally biased region" description="Low complexity" evidence="1">
    <location>
        <begin position="90"/>
        <end position="102"/>
    </location>
</feature>
<dbReference type="AlphaFoldDB" id="A0A9P4MG93"/>
<organism evidence="2 3">
    <name type="scientific">Rhizodiscina lignyota</name>
    <dbReference type="NCBI Taxonomy" id="1504668"/>
    <lineage>
        <taxon>Eukaryota</taxon>
        <taxon>Fungi</taxon>
        <taxon>Dikarya</taxon>
        <taxon>Ascomycota</taxon>
        <taxon>Pezizomycotina</taxon>
        <taxon>Dothideomycetes</taxon>
        <taxon>Pleosporomycetidae</taxon>
        <taxon>Aulographales</taxon>
        <taxon>Rhizodiscinaceae</taxon>
        <taxon>Rhizodiscina</taxon>
    </lineage>
</organism>
<accession>A0A9P4MG93</accession>
<feature type="region of interest" description="Disordered" evidence="1">
    <location>
        <begin position="1"/>
        <end position="52"/>
    </location>
</feature>
<dbReference type="EMBL" id="ML978121">
    <property type="protein sequence ID" value="KAF2104289.1"/>
    <property type="molecule type" value="Genomic_DNA"/>
</dbReference>
<keyword evidence="3" id="KW-1185">Reference proteome</keyword>
<proteinExistence type="predicted"/>
<feature type="region of interest" description="Disordered" evidence="1">
    <location>
        <begin position="90"/>
        <end position="110"/>
    </location>
</feature>
<gene>
    <name evidence="2" type="ORF">NA57DRAFT_51126</name>
</gene>
<comment type="caution">
    <text evidence="2">The sequence shown here is derived from an EMBL/GenBank/DDBJ whole genome shotgun (WGS) entry which is preliminary data.</text>
</comment>
<sequence length="401" mass="43476">MVRGGTEMVGEASEGSAPQGKGERKRQQRRQPAEQATLRSEGDSNSALRRSSECGGIGRAGVALAISADSRATLHNNNDSHLRLLESTTRASAGASARASSAQPYGHHTGTLLSHSHVRLRLDCLLARRAGVSPMLQGKQHSSSGFLQPHSLLDICIPPLASGDSRNKVHSQQQQRAQEWRVRYLARRSARSCREVSAAMRMEPARSYRPAARCPLTARVLHDAQAPPAAAVWGGLTIRKLKDAPMHSHTVSATLKAHGAPLQAEDVRGVADEPPPRPPPRIKVLVTLNLALCHFVQHVGHFTTTSPSPRGTLCGRGQTPIPAPYSCFPGLLHRRYPDVWLRHSKRLSHHGMAWHVIVEKQDRAALTLALIPINPPETWHGAIPSNTPAQTGQVAMPPIRA</sequence>
<reference evidence="2" key="1">
    <citation type="journal article" date="2020" name="Stud. Mycol.">
        <title>101 Dothideomycetes genomes: a test case for predicting lifestyles and emergence of pathogens.</title>
        <authorList>
            <person name="Haridas S."/>
            <person name="Albert R."/>
            <person name="Binder M."/>
            <person name="Bloem J."/>
            <person name="Labutti K."/>
            <person name="Salamov A."/>
            <person name="Andreopoulos B."/>
            <person name="Baker S."/>
            <person name="Barry K."/>
            <person name="Bills G."/>
            <person name="Bluhm B."/>
            <person name="Cannon C."/>
            <person name="Castanera R."/>
            <person name="Culley D."/>
            <person name="Daum C."/>
            <person name="Ezra D."/>
            <person name="Gonzalez J."/>
            <person name="Henrissat B."/>
            <person name="Kuo A."/>
            <person name="Liang C."/>
            <person name="Lipzen A."/>
            <person name="Lutzoni F."/>
            <person name="Magnuson J."/>
            <person name="Mondo S."/>
            <person name="Nolan M."/>
            <person name="Ohm R."/>
            <person name="Pangilinan J."/>
            <person name="Park H.-J."/>
            <person name="Ramirez L."/>
            <person name="Alfaro M."/>
            <person name="Sun H."/>
            <person name="Tritt A."/>
            <person name="Yoshinaga Y."/>
            <person name="Zwiers L.-H."/>
            <person name="Turgeon B."/>
            <person name="Goodwin S."/>
            <person name="Spatafora J."/>
            <person name="Crous P."/>
            <person name="Grigoriev I."/>
        </authorList>
    </citation>
    <scope>NUCLEOTIDE SEQUENCE</scope>
    <source>
        <strain evidence="2">CBS 133067</strain>
    </source>
</reference>